<accession>A0AAU6Q6D5</accession>
<dbReference type="RefSeq" id="WP_339097275.1">
    <property type="nucleotide sequence ID" value="NZ_CP149782.1"/>
</dbReference>
<dbReference type="AlphaFoldDB" id="A0AAU6Q6D5"/>
<evidence type="ECO:0000313" key="5">
    <source>
        <dbReference type="EMBL" id="WYF45912.1"/>
    </source>
</evidence>
<dbReference type="Pfam" id="PF00150">
    <property type="entry name" value="Cellulase"/>
    <property type="match status" value="1"/>
</dbReference>
<organism evidence="5">
    <name type="scientific">Deinococcus sp. VB142</name>
    <dbReference type="NCBI Taxonomy" id="3112952"/>
    <lineage>
        <taxon>Bacteria</taxon>
        <taxon>Thermotogati</taxon>
        <taxon>Deinococcota</taxon>
        <taxon>Deinococci</taxon>
        <taxon>Deinococcales</taxon>
        <taxon>Deinococcaceae</taxon>
        <taxon>Deinococcus</taxon>
    </lineage>
</organism>
<dbReference type="SUPFAM" id="SSF51445">
    <property type="entry name" value="(Trans)glycosidases"/>
    <property type="match status" value="1"/>
</dbReference>
<dbReference type="GO" id="GO:0004553">
    <property type="term" value="F:hydrolase activity, hydrolyzing O-glycosyl compounds"/>
    <property type="evidence" value="ECO:0007669"/>
    <property type="project" value="InterPro"/>
</dbReference>
<sequence length="357" mass="40626">MLGVLITFLLLGEADGQTLQLRRGITLEGWLDQPEFRAVSREQLSQLPLIRKEGFDFVRLTVHAGTLMRGLDPRQEPVASLERVLDAARVNNLKVVIALTDTYPKRVEVMKGGKFFDTYLVLIEKFGKLLSKRDPRWVGFTPLDEPTDCEMKSDMWRAQLQRYASAFRKSAPGMTLLLPGHCFANQYSLMQLTPLSDRNIIYTFQYVDPIPFTQQGNRTNEIWQWFKNVPYPATQAQADRAIKAVLAGLPDPKLRDAVSEEFRSYGMTGFSRQSIEDAFNQASSWAKLNGVQVMLSVFGANERAPQVARATWFRDVRMAAEKNRMPWAVWTWTSPFGYGLTTKGKLKHDIKVALGLR</sequence>
<keyword evidence="1 3" id="KW-0378">Hydrolase</keyword>
<comment type="similarity">
    <text evidence="3">Belongs to the glycosyl hydrolase 5 (cellulase A) family.</text>
</comment>
<dbReference type="InterPro" id="IPR001547">
    <property type="entry name" value="Glyco_hydro_5"/>
</dbReference>
<dbReference type="InterPro" id="IPR017853">
    <property type="entry name" value="GH"/>
</dbReference>
<proteinExistence type="inferred from homology"/>
<gene>
    <name evidence="5" type="ORF">WDJ50_08705</name>
</gene>
<evidence type="ECO:0000259" key="4">
    <source>
        <dbReference type="Pfam" id="PF00150"/>
    </source>
</evidence>
<protein>
    <submittedName>
        <fullName evidence="5">Cellulase family glycosylhydrolase</fullName>
    </submittedName>
</protein>
<keyword evidence="2 3" id="KW-0326">Glycosidase</keyword>
<dbReference type="GO" id="GO:0000272">
    <property type="term" value="P:polysaccharide catabolic process"/>
    <property type="evidence" value="ECO:0007669"/>
    <property type="project" value="InterPro"/>
</dbReference>
<evidence type="ECO:0000256" key="3">
    <source>
        <dbReference type="RuleBase" id="RU361153"/>
    </source>
</evidence>
<name>A0AAU6Q6D5_9DEIO</name>
<reference evidence="5" key="1">
    <citation type="submission" date="2024-03" db="EMBL/GenBank/DDBJ databases">
        <title>Deinococcus weizhi sp. nov., isolated from human skin.</title>
        <authorList>
            <person name="Wei Z."/>
            <person name="Tian F."/>
            <person name="Yang C."/>
            <person name="Xin L.T."/>
            <person name="Wen Z.J."/>
            <person name="Lan K.C."/>
            <person name="Yu L."/>
            <person name="Zhe W."/>
            <person name="Dan F.D."/>
            <person name="Jun W."/>
            <person name="Rui Z."/>
            <person name="Yong X.J."/>
            <person name="Ting Y."/>
            <person name="Wei X."/>
            <person name="Xu Z.G."/>
            <person name="Xin Z."/>
            <person name="Dong F.G."/>
            <person name="Ni X.M."/>
            <person name="Zheng M.G."/>
            <person name="Chun Y."/>
            <person name="Qian W.X."/>
        </authorList>
    </citation>
    <scope>NUCLEOTIDE SEQUENCE</scope>
    <source>
        <strain evidence="5">VB142</strain>
    </source>
</reference>
<evidence type="ECO:0000256" key="2">
    <source>
        <dbReference type="ARBA" id="ARBA00023295"/>
    </source>
</evidence>
<dbReference type="Gene3D" id="3.20.20.80">
    <property type="entry name" value="Glycosidases"/>
    <property type="match status" value="1"/>
</dbReference>
<dbReference type="EMBL" id="CP149782">
    <property type="protein sequence ID" value="WYF45912.1"/>
    <property type="molecule type" value="Genomic_DNA"/>
</dbReference>
<evidence type="ECO:0000256" key="1">
    <source>
        <dbReference type="ARBA" id="ARBA00022801"/>
    </source>
</evidence>
<feature type="domain" description="Glycoside hydrolase family 5" evidence="4">
    <location>
        <begin position="48"/>
        <end position="333"/>
    </location>
</feature>